<dbReference type="Pfam" id="PF08240">
    <property type="entry name" value="ADH_N"/>
    <property type="match status" value="1"/>
</dbReference>
<accession>A0ABP8VU40</accession>
<dbReference type="InterPro" id="IPR036291">
    <property type="entry name" value="NAD(P)-bd_dom_sf"/>
</dbReference>
<dbReference type="CDD" id="cd05283">
    <property type="entry name" value="CAD1"/>
    <property type="match status" value="1"/>
</dbReference>
<dbReference type="Gene3D" id="3.90.180.10">
    <property type="entry name" value="Medium-chain alcohol dehydrogenases, catalytic domain"/>
    <property type="match status" value="1"/>
</dbReference>
<feature type="domain" description="Enoyl reductase (ER)" evidence="8">
    <location>
        <begin position="12"/>
        <end position="341"/>
    </location>
</feature>
<evidence type="ECO:0000256" key="5">
    <source>
        <dbReference type="ARBA" id="ARBA00024074"/>
    </source>
</evidence>
<keyword evidence="3 7" id="KW-0862">Zinc</keyword>
<dbReference type="SUPFAM" id="SSF50129">
    <property type="entry name" value="GroES-like"/>
    <property type="match status" value="1"/>
</dbReference>
<dbReference type="PANTHER" id="PTHR42683">
    <property type="entry name" value="ALDEHYDE REDUCTASE"/>
    <property type="match status" value="1"/>
</dbReference>
<dbReference type="Pfam" id="PF00107">
    <property type="entry name" value="ADH_zinc_N"/>
    <property type="match status" value="1"/>
</dbReference>
<dbReference type="EMBL" id="BAABIM010000001">
    <property type="protein sequence ID" value="GAA4671743.1"/>
    <property type="molecule type" value="Genomic_DNA"/>
</dbReference>
<dbReference type="InterPro" id="IPR011032">
    <property type="entry name" value="GroES-like_sf"/>
</dbReference>
<keyword evidence="2 7" id="KW-0479">Metal-binding</keyword>
<dbReference type="InterPro" id="IPR020843">
    <property type="entry name" value="ER"/>
</dbReference>
<evidence type="ECO:0000256" key="4">
    <source>
        <dbReference type="ARBA" id="ARBA00023002"/>
    </source>
</evidence>
<evidence type="ECO:0000259" key="8">
    <source>
        <dbReference type="SMART" id="SM00829"/>
    </source>
</evidence>
<keyword evidence="4" id="KW-0560">Oxidoreductase</keyword>
<evidence type="ECO:0000313" key="9">
    <source>
        <dbReference type="EMBL" id="GAA4671743.1"/>
    </source>
</evidence>
<dbReference type="SUPFAM" id="SSF51735">
    <property type="entry name" value="NAD(P)-binding Rossmann-fold domains"/>
    <property type="match status" value="1"/>
</dbReference>
<comment type="catalytic activity">
    <reaction evidence="6">
        <text>a primary alcohol + NADP(+) = an aldehyde + NADPH + H(+)</text>
        <dbReference type="Rhea" id="RHEA:15937"/>
        <dbReference type="ChEBI" id="CHEBI:15378"/>
        <dbReference type="ChEBI" id="CHEBI:15734"/>
        <dbReference type="ChEBI" id="CHEBI:17478"/>
        <dbReference type="ChEBI" id="CHEBI:57783"/>
        <dbReference type="ChEBI" id="CHEBI:58349"/>
        <dbReference type="EC" id="1.1.1.2"/>
    </reaction>
</comment>
<comment type="cofactor">
    <cofactor evidence="1 7">
        <name>Zn(2+)</name>
        <dbReference type="ChEBI" id="CHEBI:29105"/>
    </cofactor>
</comment>
<comment type="similarity">
    <text evidence="7">Belongs to the zinc-containing alcohol dehydrogenase family.</text>
</comment>
<evidence type="ECO:0000256" key="3">
    <source>
        <dbReference type="ARBA" id="ARBA00022833"/>
    </source>
</evidence>
<dbReference type="PROSITE" id="PS00059">
    <property type="entry name" value="ADH_ZINC"/>
    <property type="match status" value="1"/>
</dbReference>
<reference evidence="10" key="1">
    <citation type="journal article" date="2019" name="Int. J. Syst. Evol. Microbiol.">
        <title>The Global Catalogue of Microorganisms (GCM) 10K type strain sequencing project: providing services to taxonomists for standard genome sequencing and annotation.</title>
        <authorList>
            <consortium name="The Broad Institute Genomics Platform"/>
            <consortium name="The Broad Institute Genome Sequencing Center for Infectious Disease"/>
            <person name="Wu L."/>
            <person name="Ma J."/>
        </authorList>
    </citation>
    <scope>NUCLEOTIDE SEQUENCE [LARGE SCALE GENOMIC DNA]</scope>
    <source>
        <strain evidence="10">JCM 18127</strain>
    </source>
</reference>
<evidence type="ECO:0000256" key="2">
    <source>
        <dbReference type="ARBA" id="ARBA00022723"/>
    </source>
</evidence>
<comment type="caution">
    <text evidence="9">The sequence shown here is derived from an EMBL/GenBank/DDBJ whole genome shotgun (WGS) entry which is preliminary data.</text>
</comment>
<keyword evidence="10" id="KW-1185">Reference proteome</keyword>
<organism evidence="9 10">
    <name type="scientific">Nocardioides nanhaiensis</name>
    <dbReference type="NCBI Taxonomy" id="1476871"/>
    <lineage>
        <taxon>Bacteria</taxon>
        <taxon>Bacillati</taxon>
        <taxon>Actinomycetota</taxon>
        <taxon>Actinomycetes</taxon>
        <taxon>Propionibacteriales</taxon>
        <taxon>Nocardioidaceae</taxon>
        <taxon>Nocardioides</taxon>
    </lineage>
</organism>
<evidence type="ECO:0000313" key="10">
    <source>
        <dbReference type="Proteomes" id="UP001500621"/>
    </source>
</evidence>
<evidence type="ECO:0000256" key="7">
    <source>
        <dbReference type="RuleBase" id="RU361277"/>
    </source>
</evidence>
<name>A0ABP8VU40_9ACTN</name>
<gene>
    <name evidence="9" type="ORF">GCM10023226_05450</name>
</gene>
<dbReference type="InterPro" id="IPR013154">
    <property type="entry name" value="ADH-like_N"/>
</dbReference>
<evidence type="ECO:0000256" key="1">
    <source>
        <dbReference type="ARBA" id="ARBA00001947"/>
    </source>
</evidence>
<protein>
    <recommendedName>
        <fullName evidence="5">alcohol dehydrogenase (NADP(+))</fullName>
        <ecNumber evidence="5">1.1.1.2</ecNumber>
    </recommendedName>
</protein>
<dbReference type="InterPro" id="IPR013149">
    <property type="entry name" value="ADH-like_C"/>
</dbReference>
<sequence>MTATRTTTALLKSDAAARLTPTAITRRALRDDDVQVAVSHCGICHTDLHALRGGGGPWPLVPGHEFVGEVTAVGPGVTAFAVGDPVAVGNIVDSCGTCDMCVRSQENCCREFPLLTYGGTDAEGATTLGGWSTSFVVRESFCYRRPASLDAAAVAPLMCAGVTVWVPLRTLGVGPGTRVGVAGVGGLGHLAVKLAVALGAEVTAITGTAAKVVELRSLGATRVLVTSDAPAMEQARGSLDVVVDCVPVAHELAPLLDVLDLDGTLAVVGFLGSFDVDVMDLLMGRKRLLGSGSAGRGSTQELLDFCGEHGITADVEVVPTADVEQALERLGRGDVRYRFVLDLADLRPA</sequence>
<dbReference type="InterPro" id="IPR047109">
    <property type="entry name" value="CAD-like"/>
</dbReference>
<dbReference type="RefSeq" id="WP_345262513.1">
    <property type="nucleotide sequence ID" value="NZ_BAABIM010000001.1"/>
</dbReference>
<dbReference type="SMART" id="SM00829">
    <property type="entry name" value="PKS_ER"/>
    <property type="match status" value="1"/>
</dbReference>
<proteinExistence type="inferred from homology"/>
<dbReference type="Proteomes" id="UP001500621">
    <property type="component" value="Unassembled WGS sequence"/>
</dbReference>
<evidence type="ECO:0000256" key="6">
    <source>
        <dbReference type="ARBA" id="ARBA00048262"/>
    </source>
</evidence>
<dbReference type="Gene3D" id="3.40.50.720">
    <property type="entry name" value="NAD(P)-binding Rossmann-like Domain"/>
    <property type="match status" value="1"/>
</dbReference>
<dbReference type="EC" id="1.1.1.2" evidence="5"/>
<dbReference type="InterPro" id="IPR002328">
    <property type="entry name" value="ADH_Zn_CS"/>
</dbReference>